<feature type="transmembrane region" description="Helical" evidence="1">
    <location>
        <begin position="62"/>
        <end position="83"/>
    </location>
</feature>
<keyword evidence="1" id="KW-1133">Transmembrane helix</keyword>
<proteinExistence type="predicted"/>
<accession>A0ABS8ARY1</accession>
<feature type="transmembrane region" description="Helical" evidence="1">
    <location>
        <begin position="104"/>
        <end position="124"/>
    </location>
</feature>
<feature type="transmembrane region" description="Helical" evidence="1">
    <location>
        <begin position="21"/>
        <end position="42"/>
    </location>
</feature>
<evidence type="ECO:0000259" key="2">
    <source>
        <dbReference type="Pfam" id="PF01757"/>
    </source>
</evidence>
<gene>
    <name evidence="3" type="ORF">LGH74_13355</name>
</gene>
<dbReference type="Pfam" id="PF01757">
    <property type="entry name" value="Acyl_transf_3"/>
    <property type="match status" value="1"/>
</dbReference>
<dbReference type="EMBL" id="JAJADR010000003">
    <property type="protein sequence ID" value="MCB2408970.1"/>
    <property type="molecule type" value="Genomic_DNA"/>
</dbReference>
<feature type="transmembrane region" description="Helical" evidence="1">
    <location>
        <begin position="321"/>
        <end position="347"/>
    </location>
</feature>
<evidence type="ECO:0000313" key="3">
    <source>
        <dbReference type="EMBL" id="MCB2408970.1"/>
    </source>
</evidence>
<comment type="caution">
    <text evidence="3">The sequence shown here is derived from an EMBL/GenBank/DDBJ whole genome shotgun (WGS) entry which is preliminary data.</text>
</comment>
<dbReference type="PANTHER" id="PTHR23028">
    <property type="entry name" value="ACETYLTRANSFERASE"/>
    <property type="match status" value="1"/>
</dbReference>
<dbReference type="InterPro" id="IPR002656">
    <property type="entry name" value="Acyl_transf_3_dom"/>
</dbReference>
<organism evidence="3 4">
    <name type="scientific">Hymenobacter lucidus</name>
    <dbReference type="NCBI Taxonomy" id="2880930"/>
    <lineage>
        <taxon>Bacteria</taxon>
        <taxon>Pseudomonadati</taxon>
        <taxon>Bacteroidota</taxon>
        <taxon>Cytophagia</taxon>
        <taxon>Cytophagales</taxon>
        <taxon>Hymenobacteraceae</taxon>
        <taxon>Hymenobacter</taxon>
    </lineage>
</organism>
<feature type="transmembrane region" description="Helical" evidence="1">
    <location>
        <begin position="290"/>
        <end position="309"/>
    </location>
</feature>
<keyword evidence="4" id="KW-1185">Reference proteome</keyword>
<evidence type="ECO:0000313" key="4">
    <source>
        <dbReference type="Proteomes" id="UP001165296"/>
    </source>
</evidence>
<feature type="transmembrane region" description="Helical" evidence="1">
    <location>
        <begin position="203"/>
        <end position="229"/>
    </location>
</feature>
<feature type="domain" description="Acyltransferase 3" evidence="2">
    <location>
        <begin position="15"/>
        <end position="365"/>
    </location>
</feature>
<evidence type="ECO:0000256" key="1">
    <source>
        <dbReference type="SAM" id="Phobius"/>
    </source>
</evidence>
<dbReference type="InterPro" id="IPR050879">
    <property type="entry name" value="Acyltransferase_3"/>
</dbReference>
<dbReference type="Proteomes" id="UP001165296">
    <property type="component" value="Unassembled WGS sequence"/>
</dbReference>
<reference evidence="3" key="1">
    <citation type="submission" date="2021-10" db="EMBL/GenBank/DDBJ databases">
        <authorList>
            <person name="Dean J.D."/>
            <person name="Kim M.K."/>
            <person name="Newey C.N."/>
            <person name="Stoker T.S."/>
            <person name="Thompson D.W."/>
            <person name="Grose J.H."/>
        </authorList>
    </citation>
    <scope>NUCLEOTIDE SEQUENCE</scope>
    <source>
        <strain evidence="3">BT178</strain>
    </source>
</reference>
<dbReference type="RefSeq" id="WP_226176452.1">
    <property type="nucleotide sequence ID" value="NZ_JAJADR010000003.1"/>
</dbReference>
<sequence>MSTPQTLSQHTLSHLDGLRGLAAAVVVVHHLAGFFYPTLLSGDPYSARLGGGVEIALASSPASILIGGNFAVCLFFVLSGLVLSEKFWRTGQLEVLRSQACRRYVRLMLPVLFTAAVALALWGLGAYRNSEVAEITGAQRFGEYWAEMPGWHQILHDFVVGIPLGGESIYNPVFWTLSIELFGSFIVFALLALFGAVRHRTAVYVVALLLLSWSELNFYYAGFILGVWINDRRHHGALFKTAPGLWVGILLLLAAVFFGSYPTAELIRVDDTIYGFLQPDWLGNERAIQLWHLMGAALLLLGVFALPGLQRILSSRWLRGLGMVSFSLYLLHFLVLGSFSSVVFLALQARFSYGLSVLLTVLATLPVLGLVSWAMYRLVDLPGIRLAQWLYDTFFRPAKLTAPLSPATAAEPAATAAAASRS</sequence>
<dbReference type="PANTHER" id="PTHR23028:SF134">
    <property type="entry name" value="PUTATIVE (AFU_ORTHOLOGUE AFUA_4G08520)-RELATED"/>
    <property type="match status" value="1"/>
</dbReference>
<dbReference type="GO" id="GO:0016746">
    <property type="term" value="F:acyltransferase activity"/>
    <property type="evidence" value="ECO:0007669"/>
    <property type="project" value="UniProtKB-KW"/>
</dbReference>
<keyword evidence="1" id="KW-0472">Membrane</keyword>
<feature type="transmembrane region" description="Helical" evidence="1">
    <location>
        <begin position="173"/>
        <end position="197"/>
    </location>
</feature>
<keyword evidence="1" id="KW-0812">Transmembrane</keyword>
<feature type="transmembrane region" description="Helical" evidence="1">
    <location>
        <begin position="241"/>
        <end position="261"/>
    </location>
</feature>
<keyword evidence="3" id="KW-0808">Transferase</keyword>
<protein>
    <submittedName>
        <fullName evidence="3">Acyltransferase</fullName>
    </submittedName>
</protein>
<feature type="transmembrane region" description="Helical" evidence="1">
    <location>
        <begin position="353"/>
        <end position="376"/>
    </location>
</feature>
<keyword evidence="3" id="KW-0012">Acyltransferase</keyword>
<name>A0ABS8ARY1_9BACT</name>